<proteinExistence type="predicted"/>
<reference evidence="2" key="1">
    <citation type="journal article" date="2017" name="Nat. Ecol. Evol.">
        <title>Genome expansion and lineage-specific genetic innovations in the forest pathogenic fungi Armillaria.</title>
        <authorList>
            <person name="Sipos G."/>
            <person name="Prasanna A.N."/>
            <person name="Walter M.C."/>
            <person name="O'Connor E."/>
            <person name="Balint B."/>
            <person name="Krizsan K."/>
            <person name="Kiss B."/>
            <person name="Hess J."/>
            <person name="Varga T."/>
            <person name="Slot J."/>
            <person name="Riley R."/>
            <person name="Boka B."/>
            <person name="Rigling D."/>
            <person name="Barry K."/>
            <person name="Lee J."/>
            <person name="Mihaltcheva S."/>
            <person name="LaButti K."/>
            <person name="Lipzen A."/>
            <person name="Waldron R."/>
            <person name="Moloney N.M."/>
            <person name="Sperisen C."/>
            <person name="Kredics L."/>
            <person name="Vagvoelgyi C."/>
            <person name="Patrignani A."/>
            <person name="Fitzpatrick D."/>
            <person name="Nagy I."/>
            <person name="Doyle S."/>
            <person name="Anderson J.B."/>
            <person name="Grigoriev I.V."/>
            <person name="Gueldener U."/>
            <person name="Muensterkoetter M."/>
            <person name="Nagy L.G."/>
        </authorList>
    </citation>
    <scope>NUCLEOTIDE SEQUENCE [LARGE SCALE GENOMIC DNA]</scope>
    <source>
        <strain evidence="2">Ar21-2</strain>
    </source>
</reference>
<dbReference type="OrthoDB" id="3016445at2759"/>
<keyword evidence="2" id="KW-1185">Reference proteome</keyword>
<evidence type="ECO:0000313" key="2">
    <source>
        <dbReference type="Proteomes" id="UP000217790"/>
    </source>
</evidence>
<organism evidence="1 2">
    <name type="scientific">Armillaria gallica</name>
    <name type="common">Bulbous honey fungus</name>
    <name type="synonym">Armillaria bulbosa</name>
    <dbReference type="NCBI Taxonomy" id="47427"/>
    <lineage>
        <taxon>Eukaryota</taxon>
        <taxon>Fungi</taxon>
        <taxon>Dikarya</taxon>
        <taxon>Basidiomycota</taxon>
        <taxon>Agaricomycotina</taxon>
        <taxon>Agaricomycetes</taxon>
        <taxon>Agaricomycetidae</taxon>
        <taxon>Agaricales</taxon>
        <taxon>Marasmiineae</taxon>
        <taxon>Physalacriaceae</taxon>
        <taxon>Armillaria</taxon>
    </lineage>
</organism>
<gene>
    <name evidence="1" type="ORF">ARMGADRAFT_1063596</name>
</gene>
<dbReference type="AlphaFoldDB" id="A0A2H3DFZ6"/>
<dbReference type="InParanoid" id="A0A2H3DFZ6"/>
<accession>A0A2H3DFZ6</accession>
<sequence>MSPPESCASISTFLSSLPFELKFVTPVFPFYARYIWLTINAKKTLADLDDPEVDIVTQDMKGKIYVGSTQYVDPEFTSAAMEFLAPGQPERFPGIEPWMSLPLSPQVEDPRADREPIFPTNAFPLPGFCHWTILPTVTCKFPKKRGEPGDAPRLGPVGQSLYSTFTSPPNLTARAVKSVSNQTCHHQERWLHSHDSALEAPTYCLSLPMISLTLEISL</sequence>
<dbReference type="Proteomes" id="UP000217790">
    <property type="component" value="Unassembled WGS sequence"/>
</dbReference>
<name>A0A2H3DFZ6_ARMGA</name>
<dbReference type="EMBL" id="KZ293658">
    <property type="protein sequence ID" value="PBK92744.1"/>
    <property type="molecule type" value="Genomic_DNA"/>
</dbReference>
<evidence type="ECO:0000313" key="1">
    <source>
        <dbReference type="EMBL" id="PBK92744.1"/>
    </source>
</evidence>
<protein>
    <submittedName>
        <fullName evidence="1">Uncharacterized protein</fullName>
    </submittedName>
</protein>